<reference evidence="1" key="1">
    <citation type="journal article" date="2020" name="Nature">
        <title>Giant virus diversity and host interactions through global metagenomics.</title>
        <authorList>
            <person name="Schulz F."/>
            <person name="Roux S."/>
            <person name="Paez-Espino D."/>
            <person name="Jungbluth S."/>
            <person name="Walsh D.A."/>
            <person name="Denef V.J."/>
            <person name="McMahon K.D."/>
            <person name="Konstantinidis K.T."/>
            <person name="Eloe-Fadrosh E.A."/>
            <person name="Kyrpides N.C."/>
            <person name="Woyke T."/>
        </authorList>
    </citation>
    <scope>NUCLEOTIDE SEQUENCE</scope>
    <source>
        <strain evidence="1">GVMAG-S-3300013014-113</strain>
    </source>
</reference>
<protein>
    <submittedName>
        <fullName evidence="1">Uncharacterized protein</fullName>
    </submittedName>
</protein>
<evidence type="ECO:0000313" key="1">
    <source>
        <dbReference type="EMBL" id="QHU19705.1"/>
    </source>
</evidence>
<sequence>MSNKLVQVPFTPVASYSYPFKKSIPRGYQYHYPLVKLLGDRETALVDTIYSIKNEAELKEYPYKFLKTVLANFLANSKKKRGSDTDQSSPILLNMDDAELQKIFTTDTFFIIDYDHLIKRFKLTGDKLTSRARHSGTYRKKDRSRLADISSKRKSYKSYNAYISNKFTDIIGDHLLPSYDSYLVITEMIRIIINYLRTLRGRQRFRGSVQLQPQYYTDINIPTNAIDIDRRKLPFREVWHNTIVGYTKYQHILYDEDLTEKTLPWDTLSPRRTNIGPFDVLLYYILELNKQLEFLSIYRISINRALLDAINKDLSLIEHKMIELYELYEPGMQLQYTTDDVDRPLFKIEIPPLTSHQSARLAVRPNSSRRRAKSI</sequence>
<accession>A0A6C0KNX0</accession>
<organism evidence="1">
    <name type="scientific">viral metagenome</name>
    <dbReference type="NCBI Taxonomy" id="1070528"/>
    <lineage>
        <taxon>unclassified sequences</taxon>
        <taxon>metagenomes</taxon>
        <taxon>organismal metagenomes</taxon>
    </lineage>
</organism>
<dbReference type="AlphaFoldDB" id="A0A6C0KNX0"/>
<dbReference type="EMBL" id="MN740954">
    <property type="protein sequence ID" value="QHU19705.1"/>
    <property type="molecule type" value="Genomic_DNA"/>
</dbReference>
<proteinExistence type="predicted"/>
<name>A0A6C0KNX0_9ZZZZ</name>